<dbReference type="RefSeq" id="WP_220114769.1">
    <property type="nucleotide sequence ID" value="NZ_JAHZSV010000030.1"/>
</dbReference>
<evidence type="ECO:0000313" key="1">
    <source>
        <dbReference type="EMBL" id="MBW8201371.1"/>
    </source>
</evidence>
<dbReference type="Pfam" id="PF14022">
    <property type="entry name" value="DUF4238"/>
    <property type="match status" value="1"/>
</dbReference>
<comment type="caution">
    <text evidence="1">The sequence shown here is derived from an EMBL/GenBank/DDBJ whole genome shotgun (WGS) entry which is preliminary data.</text>
</comment>
<gene>
    <name evidence="1" type="ORF">K1F36_16220</name>
</gene>
<dbReference type="Proteomes" id="UP001196136">
    <property type="component" value="Unassembled WGS sequence"/>
</dbReference>
<organism evidence="1 2">
    <name type="scientific">Flagellimonas abyssi</name>
    <dbReference type="NCBI Taxonomy" id="2864871"/>
    <lineage>
        <taxon>Bacteria</taxon>
        <taxon>Pseudomonadati</taxon>
        <taxon>Bacteroidota</taxon>
        <taxon>Flavobacteriia</taxon>
        <taxon>Flavobacteriales</taxon>
        <taxon>Flavobacteriaceae</taxon>
        <taxon>Flagellimonas</taxon>
    </lineage>
</organism>
<dbReference type="EMBL" id="JAHZSV010000030">
    <property type="protein sequence ID" value="MBW8201371.1"/>
    <property type="molecule type" value="Genomic_DNA"/>
</dbReference>
<dbReference type="InterPro" id="IPR025332">
    <property type="entry name" value="DUF4238"/>
</dbReference>
<evidence type="ECO:0000313" key="2">
    <source>
        <dbReference type="Proteomes" id="UP001196136"/>
    </source>
</evidence>
<proteinExistence type="predicted"/>
<accession>A0ABS7EV22</accession>
<reference evidence="1 2" key="1">
    <citation type="submission" date="2021-08" db="EMBL/GenBank/DDBJ databases">
        <title>Muricauda profundi sp. nov., a marine bacterium isolated from deep seawater of the Mariana Trench.</title>
        <authorList>
            <person name="Wei Y."/>
        </authorList>
    </citation>
    <scope>NUCLEOTIDE SEQUENCE [LARGE SCALE GENOMIC DNA]</scope>
    <source>
        <strain evidence="1 2">W52</strain>
    </source>
</reference>
<keyword evidence="2" id="KW-1185">Reference proteome</keyword>
<sequence>MAEKKKQHYVPKFYLKFFSVANNHKKIKVCIKRTGKIIQNADLENQAQEDYFYGKDLEREEWFGNIEDTTSVILKEIIRSKRLPKNKSDEYYWIWLFILLQAYRTRANVDEFNNVVDKTMKTAMKFDSKFKDFDFDTHFFGYDDASEKALDILLNSLPMMLDLQIKLLENNTNKSLITSDNPVSKYNQFLESRNFSFGHYGMLSKGLQIFYPLSPDLTLVMYDPKVYKVGYRNQFSDILLNESDVEFLNTLTCLYANKTLYGNEKVTDFQFEQILESSQRFQGQKKLELKQFDPVKEDEETESVIVQHHKTPYTIKPNFSFVKQTQHAKSYRMSGYFAEIRDERYRERKNRNF</sequence>
<name>A0ABS7EV22_9FLAO</name>
<protein>
    <submittedName>
        <fullName evidence="1">DUF4238 domain-containing protein</fullName>
    </submittedName>
</protein>